<evidence type="ECO:0008006" key="5">
    <source>
        <dbReference type="Google" id="ProtNLM"/>
    </source>
</evidence>
<evidence type="ECO:0000259" key="1">
    <source>
        <dbReference type="Pfam" id="PF14576"/>
    </source>
</evidence>
<dbReference type="InterPro" id="IPR039299">
    <property type="entry name" value="SEOA"/>
</dbReference>
<keyword evidence="4" id="KW-1185">Reference proteome</keyword>
<dbReference type="Pfam" id="PF14576">
    <property type="entry name" value="SEO_N"/>
    <property type="match status" value="1"/>
</dbReference>
<dbReference type="Proteomes" id="UP000075243">
    <property type="component" value="Chromosome 9"/>
</dbReference>
<gene>
    <name evidence="3" type="ORF">KK1_023247</name>
</gene>
<dbReference type="InterPro" id="IPR027942">
    <property type="entry name" value="SEO_N"/>
</dbReference>
<reference evidence="3 4" key="1">
    <citation type="journal article" date="2012" name="Nat. Biotechnol.">
        <title>Draft genome sequence of pigeonpea (Cajanus cajan), an orphan legume crop of resource-poor farmers.</title>
        <authorList>
            <person name="Varshney R.K."/>
            <person name="Chen W."/>
            <person name="Li Y."/>
            <person name="Bharti A.K."/>
            <person name="Saxena R.K."/>
            <person name="Schlueter J.A."/>
            <person name="Donoghue M.T."/>
            <person name="Azam S."/>
            <person name="Fan G."/>
            <person name="Whaley A.M."/>
            <person name="Farmer A.D."/>
            <person name="Sheridan J."/>
            <person name="Iwata A."/>
            <person name="Tuteja R."/>
            <person name="Penmetsa R.V."/>
            <person name="Wu W."/>
            <person name="Upadhyaya H.D."/>
            <person name="Yang S.P."/>
            <person name="Shah T."/>
            <person name="Saxena K.B."/>
            <person name="Michael T."/>
            <person name="McCombie W.R."/>
            <person name="Yang B."/>
            <person name="Zhang G."/>
            <person name="Yang H."/>
            <person name="Wang J."/>
            <person name="Spillane C."/>
            <person name="Cook D.R."/>
            <person name="May G.D."/>
            <person name="Xu X."/>
            <person name="Jackson S.A."/>
        </authorList>
    </citation>
    <scope>NUCLEOTIDE SEQUENCE [LARGE SCALE GENOMIC DNA]</scope>
    <source>
        <strain evidence="4">cv. Asha</strain>
    </source>
</reference>
<feature type="domain" description="Sieve element occlusion C-terminal" evidence="2">
    <location>
        <begin position="539"/>
        <end position="657"/>
    </location>
</feature>
<evidence type="ECO:0000259" key="2">
    <source>
        <dbReference type="Pfam" id="PF14577"/>
    </source>
</evidence>
<dbReference type="Gramene" id="C.cajan_22584.t">
    <property type="protein sequence ID" value="C.cajan_22584.t"/>
    <property type="gene ID" value="C.cajan_22584"/>
</dbReference>
<dbReference type="STRING" id="3821.A0A151T1A0"/>
<dbReference type="PANTHER" id="PTHR33232:SF14">
    <property type="entry name" value="THIOREDOXIN-LIKE, SIEVE ELEMENT OCCLUSION-RELATED"/>
    <property type="match status" value="1"/>
</dbReference>
<dbReference type="OMA" id="LQIIFEW"/>
<sequence length="665" mass="75868">MALALSNVAASATTLQQKDQLPNPFELLDSQILHKVYLTHVNDDKECDKDTLLNLVHNTLISASAQVSATATSVESFKPDFTTLKRISCQIITTRGTPECAHQTTLKILRQLSGFSWDVKAIISLAAFSLEYGEFWRLNAIQTAEQFGNSLKQLNQVESRNVTADMTDLVVVFVEVLNHFIEWSRISARGYDIEEVRSLAEAMQHIPLVVYWTIAAVVASAGNLIGVSNHKLSEFKSRLFDIDIKLKTDLERCRFEIAKIDDVRSRFIRITKIKDVVDLFDVLFLPGPNNGTPIPKIFENGVEITTGIQVFKQKHVMVFISGLDSILDEILLLNSIYNRLKENPGEEVKGVRKGDFKILWVPIVREWKSEQKEQFNKLKEQIKWSVLEHFEELPGRAVLTEIFKFNIDIGKPIVSVINPQGHIINQNAMQIIFEWGIEVFPFTQSDGDDLNKKWKWFWNLLEKTDPKATAKGKDNSSYVFIYGGNDSTWVQNFSAAIAKINKSENIKNADFNIERYQLGEGNPDSVPCFWIGIDGKKQNRECKDRMDCEIQEVVKTFLCLKQDPLGWVLLSRGRNLKILGHAEPMYQTVVDFEKWKYKVLEKETFDLAFKEYYDTVKERYVHRPYNYSSNVLATITCPNPMCGRVMNVTSVSYRCCHGSGNGCSI</sequence>
<dbReference type="GO" id="GO:0010088">
    <property type="term" value="P:phloem development"/>
    <property type="evidence" value="ECO:0007669"/>
    <property type="project" value="InterPro"/>
</dbReference>
<feature type="domain" description="Sieve element occlusion N-terminal" evidence="1">
    <location>
        <begin position="29"/>
        <end position="260"/>
    </location>
</feature>
<dbReference type="Pfam" id="PF14577">
    <property type="entry name" value="SEO_C"/>
    <property type="match status" value="1"/>
</dbReference>
<evidence type="ECO:0000313" key="3">
    <source>
        <dbReference type="EMBL" id="KYP60833.1"/>
    </source>
</evidence>
<dbReference type="AlphaFoldDB" id="A0A151T1A0"/>
<evidence type="ECO:0000313" key="4">
    <source>
        <dbReference type="Proteomes" id="UP000075243"/>
    </source>
</evidence>
<organism evidence="3 4">
    <name type="scientific">Cajanus cajan</name>
    <name type="common">Pigeon pea</name>
    <name type="synonym">Cajanus indicus</name>
    <dbReference type="NCBI Taxonomy" id="3821"/>
    <lineage>
        <taxon>Eukaryota</taxon>
        <taxon>Viridiplantae</taxon>
        <taxon>Streptophyta</taxon>
        <taxon>Embryophyta</taxon>
        <taxon>Tracheophyta</taxon>
        <taxon>Spermatophyta</taxon>
        <taxon>Magnoliopsida</taxon>
        <taxon>eudicotyledons</taxon>
        <taxon>Gunneridae</taxon>
        <taxon>Pentapetalae</taxon>
        <taxon>rosids</taxon>
        <taxon>fabids</taxon>
        <taxon>Fabales</taxon>
        <taxon>Fabaceae</taxon>
        <taxon>Papilionoideae</taxon>
        <taxon>50 kb inversion clade</taxon>
        <taxon>NPAAA clade</taxon>
        <taxon>indigoferoid/millettioid clade</taxon>
        <taxon>Phaseoleae</taxon>
        <taxon>Cajanus</taxon>
    </lineage>
</organism>
<dbReference type="InterPro" id="IPR027944">
    <property type="entry name" value="SEO_C"/>
</dbReference>
<accession>A0A151T1A0</accession>
<dbReference type="EMBL" id="CM003611">
    <property type="protein sequence ID" value="KYP60833.1"/>
    <property type="molecule type" value="Genomic_DNA"/>
</dbReference>
<protein>
    <recommendedName>
        <fullName evidence="5">Protein SIEVE ELEMENT OCCLUSION B</fullName>
    </recommendedName>
</protein>
<proteinExistence type="predicted"/>
<dbReference type="PANTHER" id="PTHR33232">
    <property type="entry name" value="PROTEIN SIEVE ELEMENT OCCLUSION B-LIKE"/>
    <property type="match status" value="1"/>
</dbReference>
<name>A0A151T1A0_CAJCA</name>